<gene>
    <name evidence="3" type="ORF">L201_004060</name>
</gene>
<dbReference type="GeneID" id="91094730"/>
<dbReference type="EMBL" id="CP144102">
    <property type="protein sequence ID" value="WWC89142.1"/>
    <property type="molecule type" value="Genomic_DNA"/>
</dbReference>
<feature type="region of interest" description="Disordered" evidence="1">
    <location>
        <begin position="204"/>
        <end position="236"/>
    </location>
</feature>
<evidence type="ECO:0000256" key="1">
    <source>
        <dbReference type="SAM" id="MobiDB-lite"/>
    </source>
</evidence>
<dbReference type="Proteomes" id="UP001355207">
    <property type="component" value="Chromosome 5"/>
</dbReference>
<evidence type="ECO:0000256" key="2">
    <source>
        <dbReference type="SAM" id="SignalP"/>
    </source>
</evidence>
<feature type="chain" id="PRO_5043410731" evidence="2">
    <location>
        <begin position="21"/>
        <end position="317"/>
    </location>
</feature>
<feature type="compositionally biased region" description="Polar residues" evidence="1">
    <location>
        <begin position="83"/>
        <end position="95"/>
    </location>
</feature>
<reference evidence="3 4" key="1">
    <citation type="submission" date="2024-01" db="EMBL/GenBank/DDBJ databases">
        <title>Comparative genomics of Cryptococcus and Kwoniella reveals pathogenesis evolution and contrasting modes of karyotype evolution via chromosome fusion or intercentromeric recombination.</title>
        <authorList>
            <person name="Coelho M.A."/>
            <person name="David-Palma M."/>
            <person name="Shea T."/>
            <person name="Bowers K."/>
            <person name="McGinley-Smith S."/>
            <person name="Mohammad A.W."/>
            <person name="Gnirke A."/>
            <person name="Yurkov A.M."/>
            <person name="Nowrousian M."/>
            <person name="Sun S."/>
            <person name="Cuomo C.A."/>
            <person name="Heitman J."/>
        </authorList>
    </citation>
    <scope>NUCLEOTIDE SEQUENCE [LARGE SCALE GENOMIC DNA]</scope>
    <source>
        <strain evidence="3 4">CBS 6074</strain>
    </source>
</reference>
<feature type="region of interest" description="Disordered" evidence="1">
    <location>
        <begin position="59"/>
        <end position="95"/>
    </location>
</feature>
<dbReference type="RefSeq" id="XP_066075905.1">
    <property type="nucleotide sequence ID" value="XM_066219808.1"/>
</dbReference>
<keyword evidence="2" id="KW-0732">Signal</keyword>
<feature type="compositionally biased region" description="Low complexity" evidence="1">
    <location>
        <begin position="145"/>
        <end position="172"/>
    </location>
</feature>
<evidence type="ECO:0000313" key="4">
    <source>
        <dbReference type="Proteomes" id="UP001355207"/>
    </source>
</evidence>
<accession>A0AAX4JWZ9</accession>
<name>A0AAX4JWZ9_9TREE</name>
<feature type="signal peptide" evidence="2">
    <location>
        <begin position="1"/>
        <end position="20"/>
    </location>
</feature>
<dbReference type="AlphaFoldDB" id="A0AAX4JWZ9"/>
<sequence>MRHFHRQFAVLFALALGALGVSTSAPPVIDGAATFKTLSTTHNSDSTMTTRDFILTTTGHTPSTTSMKAKTHVSSEDEIDTYTAPSTDNEKPGTTATELTIPEATEDPPESALNAVQMITSIPPSTSTYNVASELTSKAISTNLATSSTETSTRTESDTTSAAESTPTAENTPEPPKSVQAIQTTSDIIFTDIIDTYTSSSVNAVETSSSDTPSPPLTDVPSPTDPPPSPNPSTSTISHLITMTTTIYDQPLASDKQGYTSAFTVIDGNTLYQVYGGTSKTCKARRSAIPRQTGSADSSGEQLEGQWLKAVPVKHKG</sequence>
<keyword evidence="4" id="KW-1185">Reference proteome</keyword>
<protein>
    <submittedName>
        <fullName evidence="3">Uncharacterized protein</fullName>
    </submittedName>
</protein>
<feature type="compositionally biased region" description="Pro residues" evidence="1">
    <location>
        <begin position="213"/>
        <end position="231"/>
    </location>
</feature>
<organism evidence="3 4">
    <name type="scientific">Kwoniella dendrophila CBS 6074</name>
    <dbReference type="NCBI Taxonomy" id="1295534"/>
    <lineage>
        <taxon>Eukaryota</taxon>
        <taxon>Fungi</taxon>
        <taxon>Dikarya</taxon>
        <taxon>Basidiomycota</taxon>
        <taxon>Agaricomycotina</taxon>
        <taxon>Tremellomycetes</taxon>
        <taxon>Tremellales</taxon>
        <taxon>Cryptococcaceae</taxon>
        <taxon>Kwoniella</taxon>
    </lineage>
</organism>
<feature type="region of interest" description="Disordered" evidence="1">
    <location>
        <begin position="143"/>
        <end position="180"/>
    </location>
</feature>
<proteinExistence type="predicted"/>
<evidence type="ECO:0000313" key="3">
    <source>
        <dbReference type="EMBL" id="WWC89142.1"/>
    </source>
</evidence>